<evidence type="ECO:0000256" key="5">
    <source>
        <dbReference type="ARBA" id="ARBA00022617"/>
    </source>
</evidence>
<dbReference type="Gene3D" id="1.10.520.10">
    <property type="match status" value="2"/>
</dbReference>
<feature type="binding site" evidence="13">
    <location>
        <position position="94"/>
    </location>
    <ligand>
        <name>Ca(2+)</name>
        <dbReference type="ChEBI" id="CHEBI:29108"/>
        <label>1</label>
    </ligand>
</feature>
<dbReference type="PROSITE" id="PS50873">
    <property type="entry name" value="PEROXIDASE_4"/>
    <property type="match status" value="1"/>
</dbReference>
<evidence type="ECO:0000256" key="13">
    <source>
        <dbReference type="PIRSR" id="PIRSR600823-3"/>
    </source>
</evidence>
<dbReference type="PROSITE" id="PS00436">
    <property type="entry name" value="PEROXIDASE_2"/>
    <property type="match status" value="1"/>
</dbReference>
<evidence type="ECO:0000313" key="18">
    <source>
        <dbReference type="EMBL" id="OEL33833.1"/>
    </source>
</evidence>
<feature type="binding site" description="axial binding residue" evidence="13">
    <location>
        <position position="196"/>
    </location>
    <ligand>
        <name>heme b</name>
        <dbReference type="ChEBI" id="CHEBI:60344"/>
    </ligand>
    <ligandPart>
        <name>Fe</name>
        <dbReference type="ChEBI" id="CHEBI:18248"/>
    </ligandPart>
</feature>
<evidence type="ECO:0000256" key="9">
    <source>
        <dbReference type="ARBA" id="ARBA00023004"/>
    </source>
</evidence>
<dbReference type="PRINTS" id="PR00461">
    <property type="entry name" value="PLPEROXIDASE"/>
</dbReference>
<dbReference type="AlphaFoldDB" id="A0A1E5W8V2"/>
<dbReference type="GO" id="GO:0140825">
    <property type="term" value="F:lactoperoxidase activity"/>
    <property type="evidence" value="ECO:0007669"/>
    <property type="project" value="UniProtKB-EC"/>
</dbReference>
<evidence type="ECO:0000256" key="10">
    <source>
        <dbReference type="ARBA" id="ARBA00023324"/>
    </source>
</evidence>
<organism evidence="18 19">
    <name type="scientific">Dichanthelium oligosanthes</name>
    <dbReference type="NCBI Taxonomy" id="888268"/>
    <lineage>
        <taxon>Eukaryota</taxon>
        <taxon>Viridiplantae</taxon>
        <taxon>Streptophyta</taxon>
        <taxon>Embryophyta</taxon>
        <taxon>Tracheophyta</taxon>
        <taxon>Spermatophyta</taxon>
        <taxon>Magnoliopsida</taxon>
        <taxon>Liliopsida</taxon>
        <taxon>Poales</taxon>
        <taxon>Poaceae</taxon>
        <taxon>PACMAD clade</taxon>
        <taxon>Panicoideae</taxon>
        <taxon>Panicodae</taxon>
        <taxon>Paniceae</taxon>
        <taxon>Dichantheliinae</taxon>
        <taxon>Dichanthelium</taxon>
    </lineage>
</organism>
<keyword evidence="16" id="KW-0732">Signal</keyword>
<evidence type="ECO:0000256" key="11">
    <source>
        <dbReference type="PIRSR" id="PIRSR600823-1"/>
    </source>
</evidence>
<name>A0A1E5W8V2_9POAL</name>
<dbReference type="EMBL" id="LWDX02017425">
    <property type="protein sequence ID" value="OEL33833.1"/>
    <property type="molecule type" value="Genomic_DNA"/>
</dbReference>
<dbReference type="InterPro" id="IPR002016">
    <property type="entry name" value="Haem_peroxidase"/>
</dbReference>
<feature type="site" description="Transition state stabilizer" evidence="14">
    <location>
        <position position="66"/>
    </location>
</feature>
<keyword evidence="19" id="KW-1185">Reference proteome</keyword>
<feature type="binding site" evidence="13">
    <location>
        <position position="78"/>
    </location>
    <ligand>
        <name>Ca(2+)</name>
        <dbReference type="ChEBI" id="CHEBI:29108"/>
        <label>1</label>
    </ligand>
</feature>
<feature type="binding site" evidence="13">
    <location>
        <position position="76"/>
    </location>
    <ligand>
        <name>Ca(2+)</name>
        <dbReference type="ChEBI" id="CHEBI:29108"/>
        <label>1</label>
    </ligand>
</feature>
<dbReference type="STRING" id="888268.A0A1E5W8V2"/>
<feature type="binding site" evidence="13">
    <location>
        <position position="80"/>
    </location>
    <ligand>
        <name>Ca(2+)</name>
        <dbReference type="ChEBI" id="CHEBI:29108"/>
        <label>1</label>
    </ligand>
</feature>
<dbReference type="GO" id="GO:0006979">
    <property type="term" value="P:response to oxidative stress"/>
    <property type="evidence" value="ECO:0007669"/>
    <property type="project" value="InterPro"/>
</dbReference>
<dbReference type="InterPro" id="IPR000823">
    <property type="entry name" value="Peroxidase_pln"/>
</dbReference>
<gene>
    <name evidence="18" type="ORF">BAE44_0005150</name>
</gene>
<dbReference type="GO" id="GO:0046872">
    <property type="term" value="F:metal ion binding"/>
    <property type="evidence" value="ECO:0007669"/>
    <property type="project" value="UniProtKB-KW"/>
</dbReference>
<dbReference type="Proteomes" id="UP000095767">
    <property type="component" value="Unassembled WGS sequence"/>
</dbReference>
<comment type="subcellular location">
    <subcellularLocation>
        <location evidence="2">Secreted</location>
    </subcellularLocation>
</comment>
<feature type="binding site" evidence="13">
    <location>
        <position position="74"/>
    </location>
    <ligand>
        <name>Ca(2+)</name>
        <dbReference type="ChEBI" id="CHEBI:29108"/>
        <label>1</label>
    </ligand>
</feature>
<evidence type="ECO:0000256" key="1">
    <source>
        <dbReference type="ARBA" id="ARBA00000189"/>
    </source>
</evidence>
<dbReference type="GO" id="GO:0020037">
    <property type="term" value="F:heme binding"/>
    <property type="evidence" value="ECO:0007669"/>
    <property type="project" value="InterPro"/>
</dbReference>
<feature type="binding site" evidence="13">
    <location>
        <position position="250"/>
    </location>
    <ligand>
        <name>Ca(2+)</name>
        <dbReference type="ChEBI" id="CHEBI:29108"/>
        <label>2</label>
    </ligand>
</feature>
<evidence type="ECO:0000256" key="3">
    <source>
        <dbReference type="ARBA" id="ARBA00006873"/>
    </source>
</evidence>
<feature type="binding site" evidence="13">
    <location>
        <position position="269"/>
    </location>
    <ligand>
        <name>Ca(2+)</name>
        <dbReference type="ChEBI" id="CHEBI:29108"/>
        <label>2</label>
    </ligand>
</feature>
<dbReference type="SUPFAM" id="SSF48113">
    <property type="entry name" value="Heme-dependent peroxidases"/>
    <property type="match status" value="2"/>
</dbReference>
<proteinExistence type="inferred from homology"/>
<keyword evidence="4 18" id="KW-0575">Peroxidase</keyword>
<dbReference type="OrthoDB" id="682979at2759"/>
<comment type="catalytic activity">
    <reaction evidence="1">
        <text>2 a phenolic donor + H2O2 = 2 a phenolic radical donor + 2 H2O</text>
        <dbReference type="Rhea" id="RHEA:56136"/>
        <dbReference type="ChEBI" id="CHEBI:15377"/>
        <dbReference type="ChEBI" id="CHEBI:16240"/>
        <dbReference type="ChEBI" id="CHEBI:139520"/>
        <dbReference type="ChEBI" id="CHEBI:139521"/>
        <dbReference type="EC" id="1.11.1.7"/>
    </reaction>
</comment>
<evidence type="ECO:0000256" key="4">
    <source>
        <dbReference type="ARBA" id="ARBA00022559"/>
    </source>
</evidence>
<evidence type="ECO:0000313" key="19">
    <source>
        <dbReference type="Proteomes" id="UP000095767"/>
    </source>
</evidence>
<reference evidence="18 19" key="1">
    <citation type="submission" date="2016-09" db="EMBL/GenBank/DDBJ databases">
        <title>The draft genome of Dichanthelium oligosanthes: A C3 panicoid grass species.</title>
        <authorList>
            <person name="Studer A.J."/>
            <person name="Schnable J.C."/>
            <person name="Brutnell T.P."/>
        </authorList>
    </citation>
    <scope>NUCLEOTIDE SEQUENCE [LARGE SCALE GENOMIC DNA]</scope>
    <source>
        <strain evidence="19">cv. Kellogg 1175</strain>
        <tissue evidence="18">Leaf</tissue>
    </source>
</reference>
<keyword evidence="8" id="KW-0560">Oxidoreductase</keyword>
<dbReference type="PRINTS" id="PR00458">
    <property type="entry name" value="PEROXIDASE"/>
</dbReference>
<dbReference type="PANTHER" id="PTHR31235">
    <property type="entry name" value="PEROXIDASE 25-RELATED"/>
    <property type="match status" value="1"/>
</dbReference>
<dbReference type="Pfam" id="PF00141">
    <property type="entry name" value="peroxidase"/>
    <property type="match status" value="2"/>
</dbReference>
<keyword evidence="9 13" id="KW-0408">Iron</keyword>
<evidence type="ECO:0000259" key="17">
    <source>
        <dbReference type="PROSITE" id="PS50873"/>
    </source>
</evidence>
<keyword evidence="5" id="KW-0349">Heme</keyword>
<comment type="cofactor">
    <cofactor evidence="13">
        <name>Ca(2+)</name>
        <dbReference type="ChEBI" id="CHEBI:29108"/>
    </cofactor>
    <text evidence="13">Binds 2 calcium ions per subunit.</text>
</comment>
<evidence type="ECO:0000256" key="12">
    <source>
        <dbReference type="PIRSR" id="PIRSR600823-2"/>
    </source>
</evidence>
<sequence>MAKLISAAAVASLCCCALFVCLLAGGQAAEAGGGGYYYRSPLENTIRGLVEKAIKDDSRVGPALVRLLFHDCWVYGCDGSVLLDWTPYDLYNTEKNASNNIGLNGFDLIDRIKLVVGDQASCANILAYAARDAASILSNGNIDYPVPGDLKDGVRSSPAYADAELPGSTFSFAQLKANFAKKEFSVEDLVILSGAHSVGVCHDSSFADRLNPQVAADGEINPRYQFALALYVKRQRDANPTVQNNIRDMDAFSQLVAGYYAGGAKGVLDNSYYQANLDKKVLLKSDWELTQDKDAAKKLVEYRDNATDWNIDFANALARLSDLRPAKDEYPYPLESCDGSVLLDEAPADGGNTEKKAAKSIGLGGFDLIDRIKARLAAAGDDASCADILAFAARDATNILSGGRIRYAVHRGRGDGVTSSADAALPAPAASSFAELEESFAARGFGKGDLSALSGAHAVGVCHGSSFADRLRPSVAAAYQINGTYQLALVARRQKLLLQQTASDTTTTTAEMMVNNNVRDMDPAFRAASSYSGVGVDTAATGALDNSYYTANLQNMVLLKSDWELTQDKDTLARLVAYRDDAAKWSKDFGEAMERLSNLRPPVGVRLEIRKNCRLTNLSPGQAVCVVISIGCNARCLA</sequence>
<dbReference type="InterPro" id="IPR019793">
    <property type="entry name" value="Peroxidases_heam-ligand_BS"/>
</dbReference>
<feature type="active site" description="Proton acceptor" evidence="11">
    <location>
        <position position="70"/>
    </location>
</feature>
<evidence type="ECO:0000256" key="14">
    <source>
        <dbReference type="PIRSR" id="PIRSR600823-4"/>
    </source>
</evidence>
<comment type="similarity">
    <text evidence="3">Belongs to the peroxidase family. Ascorbate peroxidase subfamily.</text>
</comment>
<comment type="cofactor">
    <cofactor evidence="13">
        <name>heme b</name>
        <dbReference type="ChEBI" id="CHEBI:60344"/>
    </cofactor>
    <text evidence="13">Binds 1 heme b (iron(II)-protoporphyrin IX) group per subunit.</text>
</comment>
<evidence type="ECO:0000256" key="8">
    <source>
        <dbReference type="ARBA" id="ARBA00023002"/>
    </source>
</evidence>
<keyword evidence="15" id="KW-1015">Disulfide bond</keyword>
<dbReference type="PROSITE" id="PS00435">
    <property type="entry name" value="PEROXIDASE_1"/>
    <property type="match status" value="1"/>
</dbReference>
<dbReference type="InterPro" id="IPR019794">
    <property type="entry name" value="Peroxidases_AS"/>
</dbReference>
<feature type="binding site" evidence="12">
    <location>
        <position position="166"/>
    </location>
    <ligand>
        <name>substrate</name>
    </ligand>
</feature>
<dbReference type="InterPro" id="IPR010255">
    <property type="entry name" value="Haem_peroxidase_sf"/>
</dbReference>
<feature type="chain" id="PRO_5009188944" evidence="16">
    <location>
        <begin position="29"/>
        <end position="638"/>
    </location>
</feature>
<dbReference type="Gene3D" id="1.10.420.10">
    <property type="entry name" value="Peroxidase, domain 2"/>
    <property type="match status" value="2"/>
</dbReference>
<keyword evidence="6 13" id="KW-0479">Metal-binding</keyword>
<dbReference type="GO" id="GO:0042744">
    <property type="term" value="P:hydrogen peroxide catabolic process"/>
    <property type="evidence" value="ECO:0007669"/>
    <property type="project" value="UniProtKB-KW"/>
</dbReference>
<feature type="signal peptide" evidence="16">
    <location>
        <begin position="1"/>
        <end position="28"/>
    </location>
</feature>
<evidence type="ECO:0000256" key="6">
    <source>
        <dbReference type="ARBA" id="ARBA00022723"/>
    </source>
</evidence>
<feature type="disulfide bond" evidence="15">
    <location>
        <begin position="72"/>
        <end position="77"/>
    </location>
</feature>
<evidence type="ECO:0000256" key="15">
    <source>
        <dbReference type="PIRSR" id="PIRSR600823-5"/>
    </source>
</evidence>
<comment type="caution">
    <text evidence="18">The sequence shown here is derived from an EMBL/GenBank/DDBJ whole genome shotgun (WGS) entry which is preliminary data.</text>
</comment>
<keyword evidence="7 13" id="KW-0106">Calcium</keyword>
<keyword evidence="10" id="KW-0376">Hydrogen peroxide</keyword>
<accession>A0A1E5W8V2</accession>
<dbReference type="FunFam" id="1.10.420.10:FF:000012">
    <property type="entry name" value="Peroxidase"/>
    <property type="match status" value="2"/>
</dbReference>
<feature type="binding site" evidence="13">
    <location>
        <position position="71"/>
    </location>
    <ligand>
        <name>Ca(2+)</name>
        <dbReference type="ChEBI" id="CHEBI:29108"/>
        <label>1</label>
    </ligand>
</feature>
<evidence type="ECO:0000256" key="16">
    <source>
        <dbReference type="SAM" id="SignalP"/>
    </source>
</evidence>
<evidence type="ECO:0000256" key="2">
    <source>
        <dbReference type="ARBA" id="ARBA00004613"/>
    </source>
</evidence>
<dbReference type="GO" id="GO:0005576">
    <property type="term" value="C:extracellular region"/>
    <property type="evidence" value="ECO:0007669"/>
    <property type="project" value="UniProtKB-SubCell"/>
</dbReference>
<protein>
    <submittedName>
        <fullName evidence="18">Peroxidase 2</fullName>
    </submittedName>
</protein>
<feature type="domain" description="Plant heme peroxidase family profile" evidence="17">
    <location>
        <begin position="42"/>
        <end position="617"/>
    </location>
</feature>
<evidence type="ECO:0000256" key="7">
    <source>
        <dbReference type="ARBA" id="ARBA00022837"/>
    </source>
</evidence>